<evidence type="ECO:0000259" key="1">
    <source>
        <dbReference type="SMART" id="SM00858"/>
    </source>
</evidence>
<dbReference type="Pfam" id="PF08666">
    <property type="entry name" value="SAF"/>
    <property type="match status" value="1"/>
</dbReference>
<dbReference type="Gene3D" id="3.90.1210.10">
    <property type="entry name" value="Antifreeze-like/N-acetylneuraminic acid synthase C-terminal domain"/>
    <property type="match status" value="1"/>
</dbReference>
<sequence>MPPAAATTRSARLALMPRRLFRRHYRLLAALLLCAAAALVVHQFTPAPAPTDAVVVAAADLPAGTVLSAGDIALAELPAGSVPDGTADSTSPLVGQRLATALRAGSPVFDTSIVGPGLLAGAPPGTVAVPVRPADPSTVQLVSPGQLVDIVLSSGNGFDEPAGSTVLARAVPVLWKADDGGASTPLLGSPEPDGLVVVAAAPSDATALAGASSRGNIFLVLVG</sequence>
<reference evidence="2 3" key="1">
    <citation type="submission" date="2022-03" db="EMBL/GenBank/DDBJ databases">
        <title>Isotopic signatures of nitrous oxide derived from detoxification processes.</title>
        <authorList>
            <person name="Behrendt U."/>
            <person name="Buchen C."/>
            <person name="Well R."/>
            <person name="Ulrich A."/>
            <person name="Rohe L."/>
            <person name="Kolb S."/>
            <person name="Schloter M."/>
            <person name="Horn M.A."/>
            <person name="Augustin J."/>
        </authorList>
    </citation>
    <scope>NUCLEOTIDE SEQUENCE [LARGE SCALE GENOMIC DNA]</scope>
    <source>
        <strain evidence="2 3">S4-C24</strain>
    </source>
</reference>
<name>A0ABY3W965_9MICC</name>
<evidence type="ECO:0000313" key="2">
    <source>
        <dbReference type="EMBL" id="UNK46888.1"/>
    </source>
</evidence>
<dbReference type="RefSeq" id="WP_241914769.1">
    <property type="nucleotide sequence ID" value="NZ_CP093326.1"/>
</dbReference>
<dbReference type="EMBL" id="CP093326">
    <property type="protein sequence ID" value="UNK46888.1"/>
    <property type="molecule type" value="Genomic_DNA"/>
</dbReference>
<dbReference type="InterPro" id="IPR013974">
    <property type="entry name" value="SAF"/>
</dbReference>
<feature type="domain" description="SAF" evidence="1">
    <location>
        <begin position="52"/>
        <end position="114"/>
    </location>
</feature>
<dbReference type="InterPro" id="IPR017592">
    <property type="entry name" value="Pilus_assmbl_Flp-typ_CpaB"/>
</dbReference>
<dbReference type="InterPro" id="IPR031571">
    <property type="entry name" value="RcpC_dom"/>
</dbReference>
<evidence type="ECO:0000313" key="3">
    <source>
        <dbReference type="Proteomes" id="UP000829069"/>
    </source>
</evidence>
<keyword evidence="3" id="KW-1185">Reference proteome</keyword>
<gene>
    <name evidence="2" type="primary">cpaB</name>
    <name evidence="2" type="ORF">MNQ99_05915</name>
</gene>
<organism evidence="2 3">
    <name type="scientific">Arthrobacter sulfonylureivorans</name>
    <dbReference type="NCBI Taxonomy" id="2486855"/>
    <lineage>
        <taxon>Bacteria</taxon>
        <taxon>Bacillati</taxon>
        <taxon>Actinomycetota</taxon>
        <taxon>Actinomycetes</taxon>
        <taxon>Micrococcales</taxon>
        <taxon>Micrococcaceae</taxon>
        <taxon>Arthrobacter</taxon>
    </lineage>
</organism>
<dbReference type="CDD" id="cd11614">
    <property type="entry name" value="SAF_CpaB_FlgA_like"/>
    <property type="match status" value="1"/>
</dbReference>
<proteinExistence type="predicted"/>
<protein>
    <submittedName>
        <fullName evidence="2">Flp pilus assembly protein CpaB</fullName>
    </submittedName>
</protein>
<accession>A0ABY3W965</accession>
<dbReference type="NCBIfam" id="TIGR03177">
    <property type="entry name" value="pilus_cpaB"/>
    <property type="match status" value="1"/>
</dbReference>
<dbReference type="SMART" id="SM00858">
    <property type="entry name" value="SAF"/>
    <property type="match status" value="1"/>
</dbReference>
<dbReference type="Pfam" id="PF16976">
    <property type="entry name" value="RcpC"/>
    <property type="match status" value="1"/>
</dbReference>
<dbReference type="Proteomes" id="UP000829069">
    <property type="component" value="Chromosome"/>
</dbReference>